<reference evidence="1" key="1">
    <citation type="submission" date="2023-10" db="EMBL/GenBank/DDBJ databases">
        <authorList>
            <person name="Hackl T."/>
        </authorList>
    </citation>
    <scope>NUCLEOTIDE SEQUENCE</scope>
</reference>
<keyword evidence="2" id="KW-1185">Reference proteome</keyword>
<comment type="caution">
    <text evidence="1">The sequence shown here is derived from an EMBL/GenBank/DDBJ whole genome shotgun (WGS) entry which is preliminary data.</text>
</comment>
<accession>A0AAI8VT02</accession>
<dbReference type="AlphaFoldDB" id="A0AAI8VT02"/>
<evidence type="ECO:0000313" key="1">
    <source>
        <dbReference type="EMBL" id="CAJ2510522.1"/>
    </source>
</evidence>
<dbReference type="EMBL" id="CAUWAG010000016">
    <property type="protein sequence ID" value="CAJ2510522.1"/>
    <property type="molecule type" value="Genomic_DNA"/>
</dbReference>
<name>A0AAI8VT02_9PEZI</name>
<organism evidence="1 2">
    <name type="scientific">Anthostomella pinea</name>
    <dbReference type="NCBI Taxonomy" id="933095"/>
    <lineage>
        <taxon>Eukaryota</taxon>
        <taxon>Fungi</taxon>
        <taxon>Dikarya</taxon>
        <taxon>Ascomycota</taxon>
        <taxon>Pezizomycotina</taxon>
        <taxon>Sordariomycetes</taxon>
        <taxon>Xylariomycetidae</taxon>
        <taxon>Xylariales</taxon>
        <taxon>Xylariaceae</taxon>
        <taxon>Anthostomella</taxon>
    </lineage>
</organism>
<evidence type="ECO:0000313" key="2">
    <source>
        <dbReference type="Proteomes" id="UP001295740"/>
    </source>
</evidence>
<gene>
    <name evidence="1" type="ORF">KHLLAP_LOCUS10990</name>
</gene>
<proteinExistence type="predicted"/>
<dbReference type="Proteomes" id="UP001295740">
    <property type="component" value="Unassembled WGS sequence"/>
</dbReference>
<protein>
    <submittedName>
        <fullName evidence="1">Uu.00g133310.m01.CDS01</fullName>
    </submittedName>
</protein>
<sequence length="145" mass="16277">MCTYYYLHYHHMAPCTREVEYALHYYFCPNSTTEAPGSSPLGPVDGSNMEGTDQLVQLPCDDLTYAPEYNPIEGIDYNNPCATGGCLLSQQCSSGGCRLEDLGGRWVCCKCERGGNSFRWCVHPMKRIPDTLCYHVVCHNCRADM</sequence>